<dbReference type="Proteomes" id="UP000477980">
    <property type="component" value="Unassembled WGS sequence"/>
</dbReference>
<dbReference type="PANTHER" id="PTHR35532:SF5">
    <property type="entry name" value="CARBOHYDRATE-BINDING DOMAIN-CONTAINING PROTEIN"/>
    <property type="match status" value="1"/>
</dbReference>
<dbReference type="RefSeq" id="WP_153089729.1">
    <property type="nucleotide sequence ID" value="NZ_VZAH01000013.1"/>
</dbReference>
<gene>
    <name evidence="1" type="ORF">F7D25_01525</name>
</gene>
<dbReference type="PANTHER" id="PTHR35532">
    <property type="entry name" value="SIMILAR TO POLYHYDROXYALKANOATE DEPOLYMERASE"/>
    <property type="match status" value="1"/>
</dbReference>
<dbReference type="AlphaFoldDB" id="A0A6G1VHZ0"/>
<sequence length="183" mass="21584">MISVILTGCQLKEVNSQLEETLNVSKGNEQELLKVVDYFTKKGDTLQLKAANFLLENMADKYWLGGSSVAEYYTFIDSVYQIKQEEYDIPYIYSCFIKRAKHIKDKPQYLMDAENIKASYLIKNIEEAFNVWNKPWNQFLTFEEFCEYILPYKVRTTRVAEFVCKQIFASNTCIYTDCRNRML</sequence>
<name>A0A6G1VHZ0_9BACT</name>
<accession>A0A6G1VHZ0</accession>
<reference evidence="1 2" key="1">
    <citation type="submission" date="2019-09" db="EMBL/GenBank/DDBJ databases">
        <title>Distinct polysaccharide growth profiles of human intestinal Prevotella copri isolates.</title>
        <authorList>
            <person name="Fehlner-Peach H."/>
            <person name="Magnabosco C."/>
            <person name="Raghavan V."/>
            <person name="Scher J.U."/>
            <person name="Tett A."/>
            <person name="Cox L.M."/>
            <person name="Gottsegen C."/>
            <person name="Watters A."/>
            <person name="Wiltshire- Gordon J.D."/>
            <person name="Segata N."/>
            <person name="Bonneau R."/>
            <person name="Littman D.R."/>
        </authorList>
    </citation>
    <scope>NUCLEOTIDE SEQUENCE [LARGE SCALE GENOMIC DNA]</scope>
    <source>
        <strain evidence="2">iAA917</strain>
    </source>
</reference>
<dbReference type="EMBL" id="VZAH01000013">
    <property type="protein sequence ID" value="MQP13117.1"/>
    <property type="molecule type" value="Genomic_DNA"/>
</dbReference>
<dbReference type="OrthoDB" id="1050716at2"/>
<proteinExistence type="predicted"/>
<evidence type="ECO:0000313" key="2">
    <source>
        <dbReference type="Proteomes" id="UP000477980"/>
    </source>
</evidence>
<comment type="caution">
    <text evidence="1">The sequence shown here is derived from an EMBL/GenBank/DDBJ whole genome shotgun (WGS) entry which is preliminary data.</text>
</comment>
<evidence type="ECO:0000313" key="1">
    <source>
        <dbReference type="EMBL" id="MQP13117.1"/>
    </source>
</evidence>
<organism evidence="1 2">
    <name type="scientific">Segatella copri</name>
    <dbReference type="NCBI Taxonomy" id="165179"/>
    <lineage>
        <taxon>Bacteria</taxon>
        <taxon>Pseudomonadati</taxon>
        <taxon>Bacteroidota</taxon>
        <taxon>Bacteroidia</taxon>
        <taxon>Bacteroidales</taxon>
        <taxon>Prevotellaceae</taxon>
        <taxon>Segatella</taxon>
    </lineage>
</organism>
<protein>
    <submittedName>
        <fullName evidence="1">Uncharacterized protein</fullName>
    </submittedName>
</protein>